<feature type="transmembrane region" description="Helical" evidence="5">
    <location>
        <begin position="32"/>
        <end position="51"/>
    </location>
</feature>
<evidence type="ECO:0000256" key="3">
    <source>
        <dbReference type="ARBA" id="ARBA00022989"/>
    </source>
</evidence>
<evidence type="ECO:0000256" key="5">
    <source>
        <dbReference type="SAM" id="Phobius"/>
    </source>
</evidence>
<evidence type="ECO:0000256" key="1">
    <source>
        <dbReference type="ARBA" id="ARBA00004141"/>
    </source>
</evidence>
<dbReference type="PANTHER" id="PTHR37422:SF13">
    <property type="entry name" value="LIPOPOLYSACCHARIDE BIOSYNTHESIS PROTEIN PA4999-RELATED"/>
    <property type="match status" value="1"/>
</dbReference>
<feature type="domain" description="O-antigen ligase-related" evidence="6">
    <location>
        <begin position="202"/>
        <end position="338"/>
    </location>
</feature>
<keyword evidence="3 5" id="KW-1133">Transmembrane helix</keyword>
<evidence type="ECO:0000313" key="8">
    <source>
        <dbReference type="Proteomes" id="UP001497493"/>
    </source>
</evidence>
<keyword evidence="4 5" id="KW-0472">Membrane</keyword>
<comment type="subcellular location">
    <subcellularLocation>
        <location evidence="1">Membrane</location>
        <topology evidence="1">Multi-pass membrane protein</topology>
    </subcellularLocation>
</comment>
<feature type="transmembrane region" description="Helical" evidence="5">
    <location>
        <begin position="324"/>
        <end position="347"/>
    </location>
</feature>
<dbReference type="Proteomes" id="UP001497493">
    <property type="component" value="Chromosome"/>
</dbReference>
<feature type="transmembrane region" description="Helical" evidence="5">
    <location>
        <begin position="216"/>
        <end position="232"/>
    </location>
</feature>
<dbReference type="RefSeq" id="WP_348758758.1">
    <property type="nucleotide sequence ID" value="NZ_OZ026884.1"/>
</dbReference>
<keyword evidence="8" id="KW-1185">Reference proteome</keyword>
<protein>
    <submittedName>
        <fullName evidence="7">O-antigen ligase like membrane protein</fullName>
    </submittedName>
</protein>
<feature type="transmembrane region" description="Helical" evidence="5">
    <location>
        <begin position="82"/>
        <end position="100"/>
    </location>
</feature>
<keyword evidence="7" id="KW-0436">Ligase</keyword>
<accession>A0ABP1C4M9</accession>
<dbReference type="GO" id="GO:0016874">
    <property type="term" value="F:ligase activity"/>
    <property type="evidence" value="ECO:0007669"/>
    <property type="project" value="UniProtKB-KW"/>
</dbReference>
<proteinExistence type="predicted"/>
<dbReference type="InterPro" id="IPR051533">
    <property type="entry name" value="WaaL-like"/>
</dbReference>
<gene>
    <name evidence="7" type="ORF">MECH1_V1_0396</name>
</gene>
<organism evidence="7 8">
    <name type="scientific">Candidatus Methylocalor cossyra</name>
    <dbReference type="NCBI Taxonomy" id="3108543"/>
    <lineage>
        <taxon>Bacteria</taxon>
        <taxon>Pseudomonadati</taxon>
        <taxon>Pseudomonadota</taxon>
        <taxon>Gammaproteobacteria</taxon>
        <taxon>Methylococcales</taxon>
        <taxon>Methylococcaceae</taxon>
        <taxon>Candidatus Methylocalor</taxon>
    </lineage>
</organism>
<dbReference type="InterPro" id="IPR007016">
    <property type="entry name" value="O-antigen_ligase-rel_domated"/>
</dbReference>
<dbReference type="EMBL" id="OZ026884">
    <property type="protein sequence ID" value="CAL1239172.1"/>
    <property type="molecule type" value="Genomic_DNA"/>
</dbReference>
<evidence type="ECO:0000259" key="6">
    <source>
        <dbReference type="Pfam" id="PF04932"/>
    </source>
</evidence>
<evidence type="ECO:0000313" key="7">
    <source>
        <dbReference type="EMBL" id="CAL1239172.1"/>
    </source>
</evidence>
<feature type="transmembrane region" description="Helical" evidence="5">
    <location>
        <begin position="367"/>
        <end position="388"/>
    </location>
</feature>
<feature type="transmembrane region" description="Helical" evidence="5">
    <location>
        <begin position="192"/>
        <end position="209"/>
    </location>
</feature>
<keyword evidence="2 5" id="KW-0812">Transmembrane</keyword>
<feature type="transmembrane region" description="Helical" evidence="5">
    <location>
        <begin position="168"/>
        <end position="186"/>
    </location>
</feature>
<feature type="transmembrane region" description="Helical" evidence="5">
    <location>
        <begin position="137"/>
        <end position="156"/>
    </location>
</feature>
<feature type="transmembrane region" description="Helical" evidence="5">
    <location>
        <begin position="107"/>
        <end position="125"/>
    </location>
</feature>
<dbReference type="Pfam" id="PF04932">
    <property type="entry name" value="Wzy_C"/>
    <property type="match status" value="1"/>
</dbReference>
<dbReference type="PANTHER" id="PTHR37422">
    <property type="entry name" value="TEICHURONIC ACID BIOSYNTHESIS PROTEIN TUAE"/>
    <property type="match status" value="1"/>
</dbReference>
<sequence>MPDADRLNDTRRDRTPPAGLAARRLPWLEAGFFPLLLLLAVYGYALSLLLGAGTYKPALYLSTAGVTGMLVVHRGAGLLRPAWVAIGLALALLAHGCLMAGDRLWGVYHAALPWFAVAVAAVVLVPDRFGPERLDHGALLGFLTALAVGAQIVALGARVNRAGLFSNIHYLSQFTILTLPLLLYWALRGPSVLRGLMWLAIVGDFWLLLKTQSRPGFLALLAGGLATAPFLAPRARWAALAAVALVPGSLYATDLLGFAARIDDFAAHFRTDERVVMWREAWGLLAENTPREWWLGHGFGQFYWDYQAVSSFSPMENFAFPHNFVFEVLYSHGIVGLLPVVVAYGLFYRHLAAATRASHTASRRLAGALVIGAFTAVLVHGFLTLPLISRHHLYPLSLVLGAGFRFLRAGDPAHG</sequence>
<evidence type="ECO:0000256" key="4">
    <source>
        <dbReference type="ARBA" id="ARBA00023136"/>
    </source>
</evidence>
<reference evidence="7 8" key="1">
    <citation type="submission" date="2024-04" db="EMBL/GenBank/DDBJ databases">
        <authorList>
            <person name="Cremers G."/>
        </authorList>
    </citation>
    <scope>NUCLEOTIDE SEQUENCE [LARGE SCALE GENOMIC DNA]</scope>
    <source>
        <strain evidence="7">MeCH1-AG</strain>
    </source>
</reference>
<evidence type="ECO:0000256" key="2">
    <source>
        <dbReference type="ARBA" id="ARBA00022692"/>
    </source>
</evidence>
<name>A0ABP1C4M9_9GAMM</name>